<accession>A0A3B1DLV4</accession>
<reference evidence="2" key="1">
    <citation type="submission" date="2018-06" db="EMBL/GenBank/DDBJ databases">
        <authorList>
            <person name="Zhirakovskaya E."/>
        </authorList>
    </citation>
    <scope>NUCLEOTIDE SEQUENCE</scope>
</reference>
<feature type="domain" description="DUF374" evidence="1">
    <location>
        <begin position="64"/>
        <end position="131"/>
    </location>
</feature>
<dbReference type="CDD" id="cd07983">
    <property type="entry name" value="LPLAT_DUF374-like"/>
    <property type="match status" value="1"/>
</dbReference>
<name>A0A3B1DLV4_9ZZZZ</name>
<evidence type="ECO:0000259" key="1">
    <source>
        <dbReference type="Pfam" id="PF04028"/>
    </source>
</evidence>
<organism evidence="2">
    <name type="scientific">hydrothermal vent metagenome</name>
    <dbReference type="NCBI Taxonomy" id="652676"/>
    <lineage>
        <taxon>unclassified sequences</taxon>
        <taxon>metagenomes</taxon>
        <taxon>ecological metagenomes</taxon>
    </lineage>
</organism>
<dbReference type="Pfam" id="PF04028">
    <property type="entry name" value="DUF374"/>
    <property type="match status" value="1"/>
</dbReference>
<dbReference type="EMBL" id="UOGD01000460">
    <property type="protein sequence ID" value="VAX29667.1"/>
    <property type="molecule type" value="Genomic_DNA"/>
</dbReference>
<dbReference type="SUPFAM" id="SSF69593">
    <property type="entry name" value="Glycerol-3-phosphate (1)-acyltransferase"/>
    <property type="match status" value="1"/>
</dbReference>
<gene>
    <name evidence="2" type="ORF">MNBD_IGNAVI01-3176</name>
</gene>
<dbReference type="AlphaFoldDB" id="A0A3B1DLV4"/>
<dbReference type="InterPro" id="IPR007172">
    <property type="entry name" value="DUF374"/>
</dbReference>
<evidence type="ECO:0000313" key="2">
    <source>
        <dbReference type="EMBL" id="VAX29667.1"/>
    </source>
</evidence>
<proteinExistence type="predicted"/>
<sequence length="219" mass="24730">MKFKEIKQGFLRFVGHYSLHGAVNVLCKSLKINVQNSKGIDELLSSKQNIVFAFWHGTMLIPWYLQRNKNFSALVSQSKDGDLLANILTKWNYDIARGSSHKGGKEALEILLDKIKENHSVSITPDGPTGPPRIMKAGAVIIAQRSSVPLVLCGIGYNKKHVFNSWDKSEIPKLFSRVNVIYSDPIFIDKNLEREEVSKIIDECSIKLNELQTKAEKFD</sequence>
<protein>
    <recommendedName>
        <fullName evidence="1">DUF374 domain-containing protein</fullName>
    </recommendedName>
</protein>